<gene>
    <name evidence="1" type="ORF">PAECIP111893_03551</name>
</gene>
<dbReference type="EMBL" id="CAKMMF010000020">
    <property type="protein sequence ID" value="CAH1212511.1"/>
    <property type="molecule type" value="Genomic_DNA"/>
</dbReference>
<accession>A0ABN8GM35</accession>
<comment type="caution">
    <text evidence="1">The sequence shown here is derived from an EMBL/GenBank/DDBJ whole genome shotgun (WGS) entry which is preliminary data.</text>
</comment>
<name>A0ABN8GM35_9BACL</name>
<sequence length="147" mass="17153">MRCTMARRRRIHFGYLHKTEISCYSTEKWTEARCNAEKPSYRWQDVVESALAISIRRKYRVTARKSGPSCAVTLKNLLTDGRRRRIRFGYLHKTEISCYSTEMYREVHLIFEMQATADVTPASFGNVLRHVLNSTIFAAMCCSFIVQ</sequence>
<reference evidence="1" key="1">
    <citation type="submission" date="2022-01" db="EMBL/GenBank/DDBJ databases">
        <authorList>
            <person name="Criscuolo A."/>
        </authorList>
    </citation>
    <scope>NUCLEOTIDE SEQUENCE</scope>
    <source>
        <strain evidence="1">CIP111893</strain>
    </source>
</reference>
<dbReference type="Proteomes" id="UP000838686">
    <property type="component" value="Unassembled WGS sequence"/>
</dbReference>
<evidence type="ECO:0000313" key="2">
    <source>
        <dbReference type="Proteomes" id="UP000838686"/>
    </source>
</evidence>
<organism evidence="1 2">
    <name type="scientific">Paenibacillus plantiphilus</name>
    <dbReference type="NCBI Taxonomy" id="2905650"/>
    <lineage>
        <taxon>Bacteria</taxon>
        <taxon>Bacillati</taxon>
        <taxon>Bacillota</taxon>
        <taxon>Bacilli</taxon>
        <taxon>Bacillales</taxon>
        <taxon>Paenibacillaceae</taxon>
        <taxon>Paenibacillus</taxon>
    </lineage>
</organism>
<keyword evidence="2" id="KW-1185">Reference proteome</keyword>
<proteinExistence type="predicted"/>
<evidence type="ECO:0000313" key="1">
    <source>
        <dbReference type="EMBL" id="CAH1212511.1"/>
    </source>
</evidence>
<protein>
    <submittedName>
        <fullName evidence="1">Uncharacterized protein</fullName>
    </submittedName>
</protein>